<feature type="domain" description="Pyruvate/ketoisovalerate oxidoreductase catalytic" evidence="2">
    <location>
        <begin position="29"/>
        <end position="217"/>
    </location>
</feature>
<dbReference type="FunFam" id="3.40.50.970:FF:000022">
    <property type="entry name" value="2-oxoglutarate ferredoxin oxidoreductase alpha subunit"/>
    <property type="match status" value="1"/>
</dbReference>
<dbReference type="Gene3D" id="3.40.920.10">
    <property type="entry name" value="Pyruvate-ferredoxin oxidoreductase, PFOR, domain III"/>
    <property type="match status" value="1"/>
</dbReference>
<dbReference type="Pfam" id="PF01855">
    <property type="entry name" value="POR_N"/>
    <property type="match status" value="1"/>
</dbReference>
<dbReference type="InterPro" id="IPR002869">
    <property type="entry name" value="Pyrv_flavodox_OxRed_cen"/>
</dbReference>
<dbReference type="EMBL" id="JACXWD010000005">
    <property type="protein sequence ID" value="MBD3867064.1"/>
    <property type="molecule type" value="Genomic_DNA"/>
</dbReference>
<dbReference type="Pfam" id="PF17147">
    <property type="entry name" value="PFOR_II"/>
    <property type="match status" value="1"/>
</dbReference>
<dbReference type="NCBIfam" id="TIGR03710">
    <property type="entry name" value="OAFO_sf"/>
    <property type="match status" value="1"/>
</dbReference>
<dbReference type="GO" id="GO:0006979">
    <property type="term" value="P:response to oxidative stress"/>
    <property type="evidence" value="ECO:0007669"/>
    <property type="project" value="TreeGrafter"/>
</dbReference>
<comment type="caution">
    <text evidence="5">The sequence shown here is derived from an EMBL/GenBank/DDBJ whole genome shotgun (WGS) entry which is preliminary data.</text>
</comment>
<dbReference type="InterPro" id="IPR050722">
    <property type="entry name" value="Pyruvate:ferred/Flavod_OxRd"/>
</dbReference>
<feature type="domain" description="Pyruvate flavodoxin/ferredoxin oxidoreductase pyrimidine binding" evidence="3">
    <location>
        <begin position="266"/>
        <end position="477"/>
    </location>
</feature>
<dbReference type="InterPro" id="IPR009014">
    <property type="entry name" value="Transketo_C/PFOR_II"/>
</dbReference>
<dbReference type="AlphaFoldDB" id="A0A8J7CDP5"/>
<dbReference type="SUPFAM" id="SSF52518">
    <property type="entry name" value="Thiamin diphosphate-binding fold (THDP-binding)"/>
    <property type="match status" value="1"/>
</dbReference>
<evidence type="ECO:0000259" key="2">
    <source>
        <dbReference type="Pfam" id="PF01558"/>
    </source>
</evidence>
<dbReference type="SUPFAM" id="SSF52922">
    <property type="entry name" value="TK C-terminal domain-like"/>
    <property type="match status" value="1"/>
</dbReference>
<dbReference type="InterPro" id="IPR019752">
    <property type="entry name" value="Pyrv/ketoisovalerate_OxRed_cat"/>
</dbReference>
<dbReference type="CDD" id="cd07034">
    <property type="entry name" value="TPP_PYR_PFOR_IOR-alpha_like"/>
    <property type="match status" value="1"/>
</dbReference>
<dbReference type="SUPFAM" id="SSF53323">
    <property type="entry name" value="Pyruvate-ferredoxin oxidoreductase, PFOR, domain III"/>
    <property type="match status" value="1"/>
</dbReference>
<dbReference type="InterPro" id="IPR029061">
    <property type="entry name" value="THDP-binding"/>
</dbReference>
<dbReference type="Proteomes" id="UP000648239">
    <property type="component" value="Unassembled WGS sequence"/>
</dbReference>
<name>A0A8J7CDP5_9BACT</name>
<dbReference type="InterPro" id="IPR002880">
    <property type="entry name" value="Pyrv_Fd/Flavodoxin_OxRdtase_N"/>
</dbReference>
<dbReference type="PANTHER" id="PTHR32154:SF20">
    <property type="entry name" value="2-OXOGLUTARATE OXIDOREDUCTASE SUBUNIT KORA"/>
    <property type="match status" value="1"/>
</dbReference>
<reference evidence="5 6" key="1">
    <citation type="submission" date="2020-08" db="EMBL/GenBank/DDBJ databases">
        <title>Acidobacteriota in marine sediments use diverse sulfur dissimilation pathways.</title>
        <authorList>
            <person name="Wasmund K."/>
        </authorList>
    </citation>
    <scope>NUCLEOTIDE SEQUENCE [LARGE SCALE GENOMIC DNA]</scope>
    <source>
        <strain evidence="5">MAG AM4</strain>
    </source>
</reference>
<organism evidence="5 6">
    <name type="scientific">Candidatus Polarisedimenticola svalbardensis</name>
    <dbReference type="NCBI Taxonomy" id="2886004"/>
    <lineage>
        <taxon>Bacteria</taxon>
        <taxon>Pseudomonadati</taxon>
        <taxon>Acidobacteriota</taxon>
        <taxon>Candidatus Polarisedimenticolia</taxon>
        <taxon>Candidatus Polarisedimenticolales</taxon>
        <taxon>Candidatus Polarisedimenticolaceae</taxon>
        <taxon>Candidatus Polarisedimenticola</taxon>
    </lineage>
</organism>
<dbReference type="InterPro" id="IPR022367">
    <property type="entry name" value="2-oxoacid/accept_OxRdtase_asu"/>
</dbReference>
<dbReference type="GO" id="GO:0016903">
    <property type="term" value="F:oxidoreductase activity, acting on the aldehyde or oxo group of donors"/>
    <property type="evidence" value="ECO:0007669"/>
    <property type="project" value="InterPro"/>
</dbReference>
<evidence type="ECO:0000259" key="4">
    <source>
        <dbReference type="Pfam" id="PF17147"/>
    </source>
</evidence>
<accession>A0A8J7CDP5</accession>
<evidence type="ECO:0000256" key="1">
    <source>
        <dbReference type="ARBA" id="ARBA00023002"/>
    </source>
</evidence>
<evidence type="ECO:0000313" key="6">
    <source>
        <dbReference type="Proteomes" id="UP000648239"/>
    </source>
</evidence>
<feature type="domain" description="Pyruvate:ferredoxin oxidoreductase core" evidence="4">
    <location>
        <begin position="522"/>
        <end position="593"/>
    </location>
</feature>
<dbReference type="InterPro" id="IPR033412">
    <property type="entry name" value="PFOR_II"/>
</dbReference>
<gene>
    <name evidence="5" type="ORF">IFK94_02975</name>
</gene>
<keyword evidence="1" id="KW-0560">Oxidoreductase</keyword>
<evidence type="ECO:0000313" key="5">
    <source>
        <dbReference type="EMBL" id="MBD3867064.1"/>
    </source>
</evidence>
<dbReference type="Pfam" id="PF01558">
    <property type="entry name" value="POR"/>
    <property type="match status" value="1"/>
</dbReference>
<proteinExistence type="predicted"/>
<dbReference type="Gene3D" id="3.40.50.920">
    <property type="match status" value="1"/>
</dbReference>
<protein>
    <submittedName>
        <fullName evidence="5">2-oxoacid:acceptor oxidoreductase subunit alpha</fullName>
    </submittedName>
</protein>
<sequence>MTIESQTTGAGTKVETLDRVTIRFAGDSGDGMQLTGNQFTATTAIEGCDLATFPDYPAEIRAPAGTLAGVSGFQINFSSEEVFTPGDEPDVLVAMNPAALQVNLKDLKPGGILIINTDSFKTNDLRKAKYDENPLEDDSLSGYRTFKVELTTLTRKALESTGLATRDVDRSKNFFALGMMYYLYNRTMENSLEWIRSKFKSKPEVLEANELALRAGFAYGEVNEFFQVTYQVPRAKLTAGTYRNVNGNEALALGLVAASVKTGLPLFQGTYPITPASDILHELSAYKRFGVLTFQAEDEIAGIGAAIGAAYAGNLAVTTTSGPGMALKGEFMGLAVMVELPLIIINIQRGGPSTGLPTKTEQSDLMQAMYGRHGEAPMIVIAARSSADCFDTVFEAARLTTKYMTPVILLSDGYIANGSEPWKLPEVDDLEDIKVELATDPGGEQFMPYSRNPKTFARPWAVPGTPGMEHHVGGLEKDHLTGNVSYDPENHHEMVNLRRDKVYRIADDLPAAEVEGDDSGLLVLGWGSTYGSIAAAVKMARKQGKRVGHLHLRYINPMQKNVKDILHHYDKVLIPEMNLGQLARIVHERFQLEVHKLDKIQGKPFKESEILEKILELAEEN</sequence>
<dbReference type="PANTHER" id="PTHR32154">
    <property type="entry name" value="PYRUVATE-FLAVODOXIN OXIDOREDUCTASE-RELATED"/>
    <property type="match status" value="1"/>
</dbReference>
<evidence type="ECO:0000259" key="3">
    <source>
        <dbReference type="Pfam" id="PF01855"/>
    </source>
</evidence>
<dbReference type="Gene3D" id="3.40.50.970">
    <property type="match status" value="1"/>
</dbReference>